<name>A0A452TCW5_URSMA</name>
<dbReference type="PANTHER" id="PTHR33505">
    <property type="entry name" value="ZGC:162634"/>
    <property type="match status" value="1"/>
</dbReference>
<protein>
    <recommendedName>
        <fullName evidence="2">Protein preY, mitochondrial</fullName>
    </recommendedName>
</protein>
<dbReference type="Ensembl" id="ENSUMAT00000007006.1">
    <property type="protein sequence ID" value="ENSUMAP00000005811.1"/>
    <property type="gene ID" value="ENSUMAG00000004595.1"/>
</dbReference>
<evidence type="ECO:0008006" key="2">
    <source>
        <dbReference type="Google" id="ProtNLM"/>
    </source>
</evidence>
<reference evidence="1" key="1">
    <citation type="submission" date="2019-03" db="UniProtKB">
        <authorList>
            <consortium name="Ensembl"/>
        </authorList>
    </citation>
    <scope>IDENTIFICATION</scope>
</reference>
<dbReference type="AlphaFoldDB" id="A0A452TCW5"/>
<accession>A0A452TCW5</accession>
<dbReference type="Gene3D" id="2.20.25.10">
    <property type="match status" value="1"/>
</dbReference>
<organism evidence="1">
    <name type="scientific">Ursus maritimus</name>
    <name type="common">Polar bear</name>
    <name type="synonym">Thalarctos maritimus</name>
    <dbReference type="NCBI Taxonomy" id="29073"/>
    <lineage>
        <taxon>Eukaryota</taxon>
        <taxon>Metazoa</taxon>
        <taxon>Chordata</taxon>
        <taxon>Craniata</taxon>
        <taxon>Vertebrata</taxon>
        <taxon>Euteleostomi</taxon>
        <taxon>Mammalia</taxon>
        <taxon>Eutheria</taxon>
        <taxon>Laurasiatheria</taxon>
        <taxon>Carnivora</taxon>
        <taxon>Caniformia</taxon>
        <taxon>Ursidae</taxon>
        <taxon>Ursus</taxon>
    </lineage>
</organism>
<dbReference type="SUPFAM" id="SSF158997">
    <property type="entry name" value="Trm112p-like"/>
    <property type="match status" value="1"/>
</dbReference>
<proteinExistence type="predicted"/>
<dbReference type="OMA" id="EMEQHQI"/>
<sequence>MLSARLGAVGSTRAAVRWRPYVPSPVGVRAGHQQEREDQGPALRLPLALLEFLVCPLSQEASQIYEAPANKLINEELGIAYPIIHEVPNMTPQAARMTHQNKKEEEMEQHQIIIKNNTTKFFLKSFIYLREREHDRGEGQKEKQALC</sequence>
<dbReference type="PANTHER" id="PTHR33505:SF4">
    <property type="entry name" value="PROTEIN PREY, MITOCHONDRIAL"/>
    <property type="match status" value="1"/>
</dbReference>
<dbReference type="GeneTree" id="ENSGT00390000015889"/>
<evidence type="ECO:0000313" key="1">
    <source>
        <dbReference type="Ensembl" id="ENSUMAP00000005811"/>
    </source>
</evidence>